<dbReference type="STRING" id="1497020.DO97_12645"/>
<sequence length="333" mass="35877">MDTAVNAQAVLNQVTQVMASTPMDPPMVSSTPSDPVSQTVAYQVLHSSRGRMRLSIPRLKLDPTYPQSLQALLASLAGVAAVRINPAAGSVVINFQDPTLVPDDWLPQLIDIIQQATDPTASVCRLKADWFEVTGAITAYEAQQILAIDDWEAEPPEAISTAVATVLYPVKVLTDVLLPLEVLQATLRLCDQVTTRWQDDWDWLQAAAEITHHHELGQKSLEICDRLTQTITNRAITLSDLEGGTVALLETFGEMADIPLSIILALQTIHQVGLCYGYSPQTALEQEFAWRILGVSTAMTPEEKNSGAARTAGSPPAARSANPGGYSGRGGGR</sequence>
<organism evidence="2 3">
    <name type="scientific">Neosynechococcus sphagnicola sy1</name>
    <dbReference type="NCBI Taxonomy" id="1497020"/>
    <lineage>
        <taxon>Bacteria</taxon>
        <taxon>Bacillati</taxon>
        <taxon>Cyanobacteriota</taxon>
        <taxon>Cyanophyceae</taxon>
        <taxon>Neosynechococcales</taxon>
        <taxon>Neosynechococcaceae</taxon>
        <taxon>Neosynechococcus</taxon>
    </lineage>
</organism>
<evidence type="ECO:0000256" key="1">
    <source>
        <dbReference type="SAM" id="MobiDB-lite"/>
    </source>
</evidence>
<comment type="caution">
    <text evidence="2">The sequence shown here is derived from an EMBL/GenBank/DDBJ whole genome shotgun (WGS) entry which is preliminary data.</text>
</comment>
<accession>A0A098TP70</accession>
<dbReference type="OrthoDB" id="565186at2"/>
<reference evidence="2 3" key="1">
    <citation type="journal article" date="2014" name="Mol. Ecol.">
        <title>Evolution of Synechococcus.</title>
        <authorList>
            <person name="Dvorak P."/>
            <person name="Casamatta D."/>
            <person name="Hasler P."/>
            <person name="Poulickova A."/>
            <person name="Ondrej V."/>
            <person name="Sanges R."/>
        </authorList>
    </citation>
    <scope>NUCLEOTIDE SEQUENCE [LARGE SCALE GENOMIC DNA]</scope>
    <source>
        <strain evidence="2 3">CAUP A 1101</strain>
    </source>
</reference>
<protein>
    <submittedName>
        <fullName evidence="2">Uncharacterized protein</fullName>
    </submittedName>
</protein>
<evidence type="ECO:0000313" key="3">
    <source>
        <dbReference type="Proteomes" id="UP000030170"/>
    </source>
</evidence>
<name>A0A098TP70_9CYAN</name>
<keyword evidence="3" id="KW-1185">Reference proteome</keyword>
<dbReference type="Proteomes" id="UP000030170">
    <property type="component" value="Unassembled WGS sequence"/>
</dbReference>
<proteinExistence type="predicted"/>
<gene>
    <name evidence="2" type="ORF">DO97_12645</name>
</gene>
<dbReference type="InterPro" id="IPR024787">
    <property type="entry name" value="EcsC"/>
</dbReference>
<evidence type="ECO:0000313" key="2">
    <source>
        <dbReference type="EMBL" id="KGF73677.1"/>
    </source>
</evidence>
<feature type="region of interest" description="Disordered" evidence="1">
    <location>
        <begin position="301"/>
        <end position="333"/>
    </location>
</feature>
<dbReference type="EMBL" id="JJML01000004">
    <property type="protein sequence ID" value="KGF73677.1"/>
    <property type="molecule type" value="Genomic_DNA"/>
</dbReference>
<dbReference type="Pfam" id="PF19991">
    <property type="entry name" value="HMA_2"/>
    <property type="match status" value="1"/>
</dbReference>
<dbReference type="RefSeq" id="WP_052128299.1">
    <property type="nucleotide sequence ID" value="NZ_JJML01000004.1"/>
</dbReference>
<dbReference type="Pfam" id="PF12787">
    <property type="entry name" value="EcsC"/>
    <property type="match status" value="1"/>
</dbReference>
<dbReference type="AlphaFoldDB" id="A0A098TP70"/>